<dbReference type="Proteomes" id="UP000499080">
    <property type="component" value="Unassembled WGS sequence"/>
</dbReference>
<keyword evidence="2" id="KW-1185">Reference proteome</keyword>
<name>A0A4Y2DY77_ARAVE</name>
<proteinExistence type="predicted"/>
<gene>
    <name evidence="1" type="ORF">AVEN_261690_1</name>
</gene>
<dbReference type="EMBL" id="BGPR01000444">
    <property type="protein sequence ID" value="GBM20565.1"/>
    <property type="molecule type" value="Genomic_DNA"/>
</dbReference>
<accession>A0A4Y2DY77</accession>
<sequence length="140" mass="15917">MELRNTSHWAPLSSVQWWRLSLANKCEPGRDLAKQLRSESEEMIMLGCRHPRVRAVGMLLLSLLMGKRLPAEGHRPSPGTATGTRRDLHRMRVDLLISWTCSGEVAASLERNKALSDVAEIRGIRMPSHERFCKHCHQLV</sequence>
<evidence type="ECO:0000313" key="2">
    <source>
        <dbReference type="Proteomes" id="UP000499080"/>
    </source>
</evidence>
<protein>
    <submittedName>
        <fullName evidence="1">Uncharacterized protein</fullName>
    </submittedName>
</protein>
<dbReference type="AlphaFoldDB" id="A0A4Y2DY77"/>
<evidence type="ECO:0000313" key="1">
    <source>
        <dbReference type="EMBL" id="GBM20565.1"/>
    </source>
</evidence>
<comment type="caution">
    <text evidence="1">The sequence shown here is derived from an EMBL/GenBank/DDBJ whole genome shotgun (WGS) entry which is preliminary data.</text>
</comment>
<reference evidence="1 2" key="1">
    <citation type="journal article" date="2019" name="Sci. Rep.">
        <title>Orb-weaving spider Araneus ventricosus genome elucidates the spidroin gene catalogue.</title>
        <authorList>
            <person name="Kono N."/>
            <person name="Nakamura H."/>
            <person name="Ohtoshi R."/>
            <person name="Moran D.A.P."/>
            <person name="Shinohara A."/>
            <person name="Yoshida Y."/>
            <person name="Fujiwara M."/>
            <person name="Mori M."/>
            <person name="Tomita M."/>
            <person name="Arakawa K."/>
        </authorList>
    </citation>
    <scope>NUCLEOTIDE SEQUENCE [LARGE SCALE GENOMIC DNA]</scope>
</reference>
<organism evidence="1 2">
    <name type="scientific">Araneus ventricosus</name>
    <name type="common">Orbweaver spider</name>
    <name type="synonym">Epeira ventricosa</name>
    <dbReference type="NCBI Taxonomy" id="182803"/>
    <lineage>
        <taxon>Eukaryota</taxon>
        <taxon>Metazoa</taxon>
        <taxon>Ecdysozoa</taxon>
        <taxon>Arthropoda</taxon>
        <taxon>Chelicerata</taxon>
        <taxon>Arachnida</taxon>
        <taxon>Araneae</taxon>
        <taxon>Araneomorphae</taxon>
        <taxon>Entelegynae</taxon>
        <taxon>Araneoidea</taxon>
        <taxon>Araneidae</taxon>
        <taxon>Araneus</taxon>
    </lineage>
</organism>